<reference evidence="1 2" key="1">
    <citation type="submission" date="2020-02" db="EMBL/GenBank/DDBJ databases">
        <title>Pseudomonas aeruginosa Phage Cocktails: Rational Design and Efficacy against Mouse Wound and Septic Infections.</title>
        <authorList>
            <person name="Jacobs A.C."/>
            <person name="Freyberger H.R."/>
            <person name="Farlow J."/>
            <person name="Watters C.M."/>
            <person name="He Y."/>
            <person name="Ward A.M."/>
            <person name="Engeman E.T."/>
            <person name="Alamneh Y.A."/>
            <person name="Sergueev K.V."/>
            <person name="Simons M.P."/>
            <person name="Tyner S.D."/>
            <person name="Nikolich M.P."/>
            <person name="Filippov A."/>
        </authorList>
    </citation>
    <scope>NUCLEOTIDE SEQUENCE [LARGE SCALE GENOMIC DNA]</scope>
</reference>
<gene>
    <name evidence="1" type="ORF">40_00046</name>
</gene>
<dbReference type="Proteomes" id="UP000502588">
    <property type="component" value="Segment"/>
</dbReference>
<accession>A0A6G9LM01</accession>
<sequence length="219" mass="24287">MTEETEVREDEAQKADESQWLEPSHVGGEYMRHAQAMEPAARVPVYKAFAIGPGFNVGMLRKMAESYKPKRIVVIDHGEAGCEVRRLGNNDDVSLFYTSLDPKKTERLSKDLPSLAGEQMAHLKRVVSEFLQADEAELVKYDAKGPQARAAGCIGYAYIQRRVVSIAAFRKNEEGATAAIRDGLLAMEAEGFLRKLSDEESQELIDSSAALYRINTAAF</sequence>
<dbReference type="EMBL" id="MT118304">
    <property type="protein sequence ID" value="QIQ66021.1"/>
    <property type="molecule type" value="Genomic_DNA"/>
</dbReference>
<organism evidence="1 2">
    <name type="scientific">Pseudomonas phage Epa40</name>
    <dbReference type="NCBI Taxonomy" id="2719198"/>
    <lineage>
        <taxon>Viruses</taxon>
        <taxon>Duplodnaviria</taxon>
        <taxon>Heunggongvirae</taxon>
        <taxon>Uroviricota</taxon>
        <taxon>Caudoviricetes</taxon>
        <taxon>Jondennisvirinae</taxon>
        <taxon>Septimatrevirus</taxon>
        <taxon>Septimatrevirus epa40</taxon>
    </lineage>
</organism>
<name>A0A6G9LM01_9CAUD</name>
<evidence type="ECO:0000313" key="1">
    <source>
        <dbReference type="EMBL" id="QIQ66021.1"/>
    </source>
</evidence>
<protein>
    <submittedName>
        <fullName evidence="1">Uncharacterized protein</fullName>
    </submittedName>
</protein>
<proteinExistence type="predicted"/>
<evidence type="ECO:0000313" key="2">
    <source>
        <dbReference type="Proteomes" id="UP000502588"/>
    </source>
</evidence>
<keyword evidence="2" id="KW-1185">Reference proteome</keyword>